<name>A0ABQ4PYQ0_9BURK</name>
<organism evidence="1 2">
    <name type="scientific">Noviherbaspirillum aridicola</name>
    <dbReference type="NCBI Taxonomy" id="2849687"/>
    <lineage>
        <taxon>Bacteria</taxon>
        <taxon>Pseudomonadati</taxon>
        <taxon>Pseudomonadota</taxon>
        <taxon>Betaproteobacteria</taxon>
        <taxon>Burkholderiales</taxon>
        <taxon>Oxalobacteraceae</taxon>
        <taxon>Noviherbaspirillum</taxon>
    </lineage>
</organism>
<proteinExistence type="predicted"/>
<evidence type="ECO:0000313" key="1">
    <source>
        <dbReference type="EMBL" id="GIZ50025.1"/>
    </source>
</evidence>
<sequence>MSHDDALGAMRASLQALQQKRISIGSFCQVWRAQSSLLAALPPRYGQVMEDLLGRMEAGSLFTEESCSFSHEDLQTGLSTWLDKAAQQLGGRHANA</sequence>
<dbReference type="Proteomes" id="UP000887222">
    <property type="component" value="Unassembled WGS sequence"/>
</dbReference>
<evidence type="ECO:0000313" key="2">
    <source>
        <dbReference type="Proteomes" id="UP000887222"/>
    </source>
</evidence>
<comment type="caution">
    <text evidence="1">The sequence shown here is derived from an EMBL/GenBank/DDBJ whole genome shotgun (WGS) entry which is preliminary data.</text>
</comment>
<accession>A0ABQ4PYQ0</accession>
<dbReference type="EMBL" id="BPMK01000001">
    <property type="protein sequence ID" value="GIZ50025.1"/>
    <property type="molecule type" value="Genomic_DNA"/>
</dbReference>
<dbReference type="RefSeq" id="WP_220806217.1">
    <property type="nucleotide sequence ID" value="NZ_BPMK01000001.1"/>
</dbReference>
<reference evidence="1 2" key="1">
    <citation type="journal article" date="2022" name="Int. J. Syst. Evol. Microbiol.">
        <title>Noviherbaspirillum aridicola sp. nov., isolated from an arid soil in Pakistan.</title>
        <authorList>
            <person name="Khan I.U."/>
            <person name="Saqib M."/>
            <person name="Amin A."/>
            <person name="Hussain F."/>
            <person name="Li L."/>
            <person name="Liu Y.H."/>
            <person name="Fang B.Z."/>
            <person name="Ahmed I."/>
            <person name="Li W.J."/>
        </authorList>
    </citation>
    <scope>NUCLEOTIDE SEQUENCE [LARGE SCALE GENOMIC DNA]</scope>
    <source>
        <strain evidence="1 2">NCCP-691</strain>
    </source>
</reference>
<keyword evidence="2" id="KW-1185">Reference proteome</keyword>
<protein>
    <submittedName>
        <fullName evidence="1">Uncharacterized protein</fullName>
    </submittedName>
</protein>
<gene>
    <name evidence="1" type="ORF">NCCP691_00390</name>
</gene>